<dbReference type="EMBL" id="JAFFTA010000030">
    <property type="protein sequence ID" value="MBM9915266.1"/>
    <property type="molecule type" value="Genomic_DNA"/>
</dbReference>
<gene>
    <name evidence="1" type="ORF">JJW18_17445</name>
    <name evidence="2" type="ORF">JJW19_00930</name>
</gene>
<reference evidence="3" key="1">
    <citation type="submission" date="2021-01" db="EMBL/GenBank/DDBJ databases">
        <title>Stenotrophomonas maltophilia.</title>
        <authorList>
            <person name="Yu Y."/>
        </authorList>
    </citation>
    <scope>NUCLEOTIDE SEQUENCE [LARGE SCALE GENOMIC DNA]</scope>
    <source>
        <strain evidence="3">As-6</strain>
    </source>
</reference>
<evidence type="ECO:0000313" key="2">
    <source>
        <dbReference type="EMBL" id="MBM9936696.1"/>
    </source>
</evidence>
<proteinExistence type="predicted"/>
<evidence type="ECO:0000313" key="1">
    <source>
        <dbReference type="EMBL" id="MBM9915266.1"/>
    </source>
</evidence>
<dbReference type="Proteomes" id="UP000749453">
    <property type="component" value="Unassembled WGS sequence"/>
</dbReference>
<reference evidence="1" key="2">
    <citation type="submission" date="2021-01" db="EMBL/GenBank/DDBJ databases">
        <authorList>
            <person name="Yu Y."/>
        </authorList>
    </citation>
    <scope>NUCLEOTIDE SEQUENCE</scope>
    <source>
        <strain evidence="1">As-5</strain>
        <strain evidence="2">As-6</strain>
    </source>
</reference>
<dbReference type="Proteomes" id="UP000784064">
    <property type="component" value="Unassembled WGS sequence"/>
</dbReference>
<sequence>MQLTFGDAERLGKRKRKQTRRVIWTGKMRRRTLYFSAKSMLRLMSDSYGSPVQCHVPLWGKWRWIWKTEVTDGPWMNTVHEPAAMRSACTFSCLKGMR</sequence>
<keyword evidence="3" id="KW-1185">Reference proteome</keyword>
<evidence type="ECO:0000313" key="4">
    <source>
        <dbReference type="Proteomes" id="UP000784064"/>
    </source>
</evidence>
<dbReference type="AlphaFoldDB" id="A0AAW4GJJ0"/>
<protein>
    <submittedName>
        <fullName evidence="1">Uncharacterized protein</fullName>
    </submittedName>
</protein>
<name>A0AAW4GJJ0_9GAMM</name>
<dbReference type="EMBL" id="JAFFTB010000001">
    <property type="protein sequence ID" value="MBM9936696.1"/>
    <property type="molecule type" value="Genomic_DNA"/>
</dbReference>
<dbReference type="RefSeq" id="WP_205405028.1">
    <property type="nucleotide sequence ID" value="NZ_JAFFTA010000030.1"/>
</dbReference>
<evidence type="ECO:0000313" key="3">
    <source>
        <dbReference type="Proteomes" id="UP000749453"/>
    </source>
</evidence>
<organism evidence="1 4">
    <name type="scientific">Stenotrophomonas lactitubi</name>
    <dbReference type="NCBI Taxonomy" id="2045214"/>
    <lineage>
        <taxon>Bacteria</taxon>
        <taxon>Pseudomonadati</taxon>
        <taxon>Pseudomonadota</taxon>
        <taxon>Gammaproteobacteria</taxon>
        <taxon>Lysobacterales</taxon>
        <taxon>Lysobacteraceae</taxon>
        <taxon>Stenotrophomonas</taxon>
    </lineage>
</organism>
<comment type="caution">
    <text evidence="1">The sequence shown here is derived from an EMBL/GenBank/DDBJ whole genome shotgun (WGS) entry which is preliminary data.</text>
</comment>
<accession>A0AAW4GJJ0</accession>